<evidence type="ECO:0000313" key="1">
    <source>
        <dbReference type="EMBL" id="CAB4221981.1"/>
    </source>
</evidence>
<accession>A0A6J5T4L5</accession>
<sequence>MSTVKITQLPTITLNANTSNTLFVVVDTQSEITAKVSETQVASSLFANNVLNVGQNPIVLSGVAGQFSGDETSYLQINLQNTNENGSGDYVITADVGSDANNFIDLGINSSGYSDVLYSSMKALDGYLYVHGSLTNSYNGNLIIGTASSNSSIVLIAGGTTSSDIVGKINKSNFSLLKDVNVTGNISTTGHYIFSDASMQYTASSPIAYTQASFDKANTATTNVATANTFLQANDTITLSSAKTYTDTANTYIQSHYIANTSGVTTAGDFTVGGDFRVSGQRIYATRKFLGAQTAISLNFTTDSMVVATLIADLTITPTVFGAGREINVWLTNTSGTQRVVTHGITALNSTTNSTTFNIPSTSSALLKYYSTGTDIGNTFVAITHA</sequence>
<organism evidence="1">
    <name type="scientific">uncultured Caudovirales phage</name>
    <dbReference type="NCBI Taxonomy" id="2100421"/>
    <lineage>
        <taxon>Viruses</taxon>
        <taxon>Duplodnaviria</taxon>
        <taxon>Heunggongvirae</taxon>
        <taxon>Uroviricota</taxon>
        <taxon>Caudoviricetes</taxon>
        <taxon>Peduoviridae</taxon>
        <taxon>Maltschvirus</taxon>
        <taxon>Maltschvirus maltsch</taxon>
    </lineage>
</organism>
<gene>
    <name evidence="1" type="ORF">UFOVP1655_6</name>
</gene>
<protein>
    <submittedName>
        <fullName evidence="1">Uncharacterized protein</fullName>
    </submittedName>
</protein>
<proteinExistence type="predicted"/>
<name>A0A6J5T4L5_9CAUD</name>
<reference evidence="1" key="1">
    <citation type="submission" date="2020-05" db="EMBL/GenBank/DDBJ databases">
        <authorList>
            <person name="Chiriac C."/>
            <person name="Salcher M."/>
            <person name="Ghai R."/>
            <person name="Kavagutti S V."/>
        </authorList>
    </citation>
    <scope>NUCLEOTIDE SEQUENCE</scope>
</reference>
<dbReference type="EMBL" id="LR797523">
    <property type="protein sequence ID" value="CAB4221981.1"/>
    <property type="molecule type" value="Genomic_DNA"/>
</dbReference>